<feature type="domain" description="HTH tetR-type" evidence="5">
    <location>
        <begin position="17"/>
        <end position="77"/>
    </location>
</feature>
<dbReference type="EMBL" id="JBHSMD010000006">
    <property type="protein sequence ID" value="MFC5494873.1"/>
    <property type="molecule type" value="Genomic_DNA"/>
</dbReference>
<evidence type="ECO:0000313" key="7">
    <source>
        <dbReference type="Proteomes" id="UP001595956"/>
    </source>
</evidence>
<evidence type="ECO:0000313" key="6">
    <source>
        <dbReference type="EMBL" id="MFC5494873.1"/>
    </source>
</evidence>
<dbReference type="PANTHER" id="PTHR30055">
    <property type="entry name" value="HTH-TYPE TRANSCRIPTIONAL REGULATOR RUTR"/>
    <property type="match status" value="1"/>
</dbReference>
<evidence type="ECO:0000256" key="3">
    <source>
        <dbReference type="ARBA" id="ARBA00023163"/>
    </source>
</evidence>
<keyword evidence="2 4" id="KW-0238">DNA-binding</keyword>
<dbReference type="PANTHER" id="PTHR30055:SF234">
    <property type="entry name" value="HTH-TYPE TRANSCRIPTIONAL REGULATOR BETI"/>
    <property type="match status" value="1"/>
</dbReference>
<gene>
    <name evidence="6" type="ORF">ACFPKY_17310</name>
</gene>
<accession>A0ABW0N6I4</accession>
<evidence type="ECO:0000256" key="1">
    <source>
        <dbReference type="ARBA" id="ARBA00023015"/>
    </source>
</evidence>
<evidence type="ECO:0000256" key="4">
    <source>
        <dbReference type="PROSITE-ProRule" id="PRU00335"/>
    </source>
</evidence>
<protein>
    <submittedName>
        <fullName evidence="6">TetR/AcrR family transcriptional regulator</fullName>
    </submittedName>
</protein>
<dbReference type="Pfam" id="PF00440">
    <property type="entry name" value="TetR_N"/>
    <property type="match status" value="1"/>
</dbReference>
<dbReference type="PROSITE" id="PS50977">
    <property type="entry name" value="HTH_TETR_2"/>
    <property type="match status" value="1"/>
</dbReference>
<comment type="caution">
    <text evidence="6">The sequence shown here is derived from an EMBL/GenBank/DDBJ whole genome shotgun (WGS) entry which is preliminary data.</text>
</comment>
<organism evidence="6 7">
    <name type="scientific">Nocardioides caricicola</name>
    <dbReference type="NCBI Taxonomy" id="634770"/>
    <lineage>
        <taxon>Bacteria</taxon>
        <taxon>Bacillati</taxon>
        <taxon>Actinomycetota</taxon>
        <taxon>Actinomycetes</taxon>
        <taxon>Propionibacteriales</taxon>
        <taxon>Nocardioidaceae</taxon>
        <taxon>Nocardioides</taxon>
    </lineage>
</organism>
<keyword evidence="3" id="KW-0804">Transcription</keyword>
<sequence>MKTTRRYTMTARAEAKERTRLRLLDATITLAETRLVSQISLDDIAATAGVSVQTLLRHFGNRAGLIDAARQHALTTVGEERRTPVGDPDAAVRTVLQHYERRGDTVLTMLAQEHVDPATKEVTDAGRAFHRSWVVAVFEPMLPSPGPERDELVDLLAVATDVYTWKQLRRDRGLSPAATEQRVRTLVRALL</sequence>
<dbReference type="RefSeq" id="WP_345175420.1">
    <property type="nucleotide sequence ID" value="NZ_BAABFQ010000005.1"/>
</dbReference>
<dbReference type="InterPro" id="IPR009057">
    <property type="entry name" value="Homeodomain-like_sf"/>
</dbReference>
<keyword evidence="7" id="KW-1185">Reference proteome</keyword>
<dbReference type="InterPro" id="IPR001647">
    <property type="entry name" value="HTH_TetR"/>
</dbReference>
<dbReference type="Gene3D" id="1.10.357.10">
    <property type="entry name" value="Tetracycline Repressor, domain 2"/>
    <property type="match status" value="1"/>
</dbReference>
<proteinExistence type="predicted"/>
<feature type="DNA-binding region" description="H-T-H motif" evidence="4">
    <location>
        <begin position="40"/>
        <end position="59"/>
    </location>
</feature>
<dbReference type="SUPFAM" id="SSF46689">
    <property type="entry name" value="Homeodomain-like"/>
    <property type="match status" value="1"/>
</dbReference>
<evidence type="ECO:0000256" key="2">
    <source>
        <dbReference type="ARBA" id="ARBA00023125"/>
    </source>
</evidence>
<dbReference type="InterPro" id="IPR050109">
    <property type="entry name" value="HTH-type_TetR-like_transc_reg"/>
</dbReference>
<dbReference type="Proteomes" id="UP001595956">
    <property type="component" value="Unassembled WGS sequence"/>
</dbReference>
<reference evidence="7" key="1">
    <citation type="journal article" date="2019" name="Int. J. Syst. Evol. Microbiol.">
        <title>The Global Catalogue of Microorganisms (GCM) 10K type strain sequencing project: providing services to taxonomists for standard genome sequencing and annotation.</title>
        <authorList>
            <consortium name="The Broad Institute Genomics Platform"/>
            <consortium name="The Broad Institute Genome Sequencing Center for Infectious Disease"/>
            <person name="Wu L."/>
            <person name="Ma J."/>
        </authorList>
    </citation>
    <scope>NUCLEOTIDE SEQUENCE [LARGE SCALE GENOMIC DNA]</scope>
    <source>
        <strain evidence="7">KACC 13778</strain>
    </source>
</reference>
<name>A0ABW0N6I4_9ACTN</name>
<keyword evidence="1" id="KW-0805">Transcription regulation</keyword>
<evidence type="ECO:0000259" key="5">
    <source>
        <dbReference type="PROSITE" id="PS50977"/>
    </source>
</evidence>